<dbReference type="SUPFAM" id="SSF51735">
    <property type="entry name" value="NAD(P)-binding Rossmann-fold domains"/>
    <property type="match status" value="1"/>
</dbReference>
<dbReference type="OrthoDB" id="256869at2"/>
<feature type="domain" description="GFO/IDH/MocA-like oxidoreductase" evidence="4">
    <location>
        <begin position="125"/>
        <end position="245"/>
    </location>
</feature>
<reference evidence="5" key="1">
    <citation type="journal article" date="2019" name="Microbiol. Resour. Announc.">
        <title>Complete Genome Sequence of Rubrobacter xylanophilus Strain AA3-22, Isolated from Arima Onsen in Japan.</title>
        <authorList>
            <person name="Tomariguchi N."/>
            <person name="Miyazaki K."/>
        </authorList>
    </citation>
    <scope>NUCLEOTIDE SEQUENCE [LARGE SCALE GENOMIC DNA]</scope>
    <source>
        <strain evidence="5">AA3-22</strain>
    </source>
</reference>
<evidence type="ECO:0000259" key="3">
    <source>
        <dbReference type="Pfam" id="PF01408"/>
    </source>
</evidence>
<accession>A0A510HGY0</accession>
<dbReference type="GO" id="GO:0000166">
    <property type="term" value="F:nucleotide binding"/>
    <property type="evidence" value="ECO:0007669"/>
    <property type="project" value="InterPro"/>
</dbReference>
<evidence type="ECO:0000313" key="5">
    <source>
        <dbReference type="EMBL" id="BBL79211.1"/>
    </source>
</evidence>
<evidence type="ECO:0000256" key="1">
    <source>
        <dbReference type="ARBA" id="ARBA00010928"/>
    </source>
</evidence>
<evidence type="ECO:0000313" key="6">
    <source>
        <dbReference type="Proteomes" id="UP000318065"/>
    </source>
</evidence>
<dbReference type="PANTHER" id="PTHR42840">
    <property type="entry name" value="NAD(P)-BINDING ROSSMANN-FOLD SUPERFAMILY PROTEIN-RELATED"/>
    <property type="match status" value="1"/>
</dbReference>
<dbReference type="GO" id="GO:0016491">
    <property type="term" value="F:oxidoreductase activity"/>
    <property type="evidence" value="ECO:0007669"/>
    <property type="project" value="UniProtKB-KW"/>
</dbReference>
<feature type="domain" description="Gfo/Idh/MocA-like oxidoreductase N-terminal" evidence="3">
    <location>
        <begin position="1"/>
        <end position="117"/>
    </location>
</feature>
<proteinExistence type="inferred from homology"/>
<dbReference type="Proteomes" id="UP000318065">
    <property type="component" value="Chromosome"/>
</dbReference>
<comment type="similarity">
    <text evidence="1">Belongs to the Gfo/Idh/MocA family.</text>
</comment>
<dbReference type="Pfam" id="PF22725">
    <property type="entry name" value="GFO_IDH_MocA_C3"/>
    <property type="match status" value="1"/>
</dbReference>
<evidence type="ECO:0000256" key="2">
    <source>
        <dbReference type="ARBA" id="ARBA00023002"/>
    </source>
</evidence>
<dbReference type="RefSeq" id="WP_143527248.1">
    <property type="nucleotide sequence ID" value="NZ_AP019791.1"/>
</dbReference>
<dbReference type="InterPro" id="IPR000683">
    <property type="entry name" value="Gfo/Idh/MocA-like_OxRdtase_N"/>
</dbReference>
<gene>
    <name evidence="5" type="ORF">RxyAA322_10650</name>
</gene>
<dbReference type="Gene3D" id="3.40.50.720">
    <property type="entry name" value="NAD(P)-binding Rossmann-like Domain"/>
    <property type="match status" value="1"/>
</dbReference>
<dbReference type="SUPFAM" id="SSF55347">
    <property type="entry name" value="Glyceraldehyde-3-phosphate dehydrogenase-like, C-terminal domain"/>
    <property type="match status" value="1"/>
</dbReference>
<dbReference type="InterPro" id="IPR036291">
    <property type="entry name" value="NAD(P)-bd_dom_sf"/>
</dbReference>
<dbReference type="InterPro" id="IPR055170">
    <property type="entry name" value="GFO_IDH_MocA-like_dom"/>
</dbReference>
<sequence>MKVGIIGAGRIGAIHARTLVSHPDVEALIVADYDVGLAAKLAARHGAGAASSVEELFEAAEAVVIASPTDTHVDYLVRAAKRGIPAFCEKPIAIDLESTDRAIAAINEAGIPVQMGFMRRFDPGYRAAHELVASGALGEVTLVTGHTHDIEPPHESYIPRSGGAFKDMLIHDIDALRFVTGAEPVEVNATGSNRAMEVFGRYDDLATVAAVMHMDDGSLAILSGTRQDPLGYDVRMEVFGTRDSVAVGLSPRTPIRSLEPDAPPRDESVVVGWLERFEPAYRAEMDAFVEVASGRRPSPCTPEDARAALVVAEACGVSAREKRPVRVEECG</sequence>
<keyword evidence="6" id="KW-1185">Reference proteome</keyword>
<dbReference type="PANTHER" id="PTHR42840:SF3">
    <property type="entry name" value="BINDING ROSSMANN FOLD OXIDOREDUCTASE, PUTATIVE (AFU_ORTHOLOGUE AFUA_2G10240)-RELATED"/>
    <property type="match status" value="1"/>
</dbReference>
<evidence type="ECO:0000259" key="4">
    <source>
        <dbReference type="Pfam" id="PF22725"/>
    </source>
</evidence>
<organism evidence="5 6">
    <name type="scientific">Rubrobacter xylanophilus</name>
    <dbReference type="NCBI Taxonomy" id="49319"/>
    <lineage>
        <taxon>Bacteria</taxon>
        <taxon>Bacillati</taxon>
        <taxon>Actinomycetota</taxon>
        <taxon>Rubrobacteria</taxon>
        <taxon>Rubrobacterales</taxon>
        <taxon>Rubrobacteraceae</taxon>
        <taxon>Rubrobacter</taxon>
    </lineage>
</organism>
<dbReference type="Pfam" id="PF01408">
    <property type="entry name" value="GFO_IDH_MocA"/>
    <property type="match status" value="1"/>
</dbReference>
<name>A0A510HGY0_9ACTN</name>
<protein>
    <submittedName>
        <fullName evidence="5">Dehydrogenase</fullName>
    </submittedName>
</protein>
<keyword evidence="2" id="KW-0560">Oxidoreductase</keyword>
<dbReference type="AlphaFoldDB" id="A0A510HGY0"/>
<dbReference type="Gene3D" id="3.30.360.10">
    <property type="entry name" value="Dihydrodipicolinate Reductase, domain 2"/>
    <property type="match status" value="1"/>
</dbReference>
<dbReference type="EMBL" id="AP019791">
    <property type="protein sequence ID" value="BBL79211.1"/>
    <property type="molecule type" value="Genomic_DNA"/>
</dbReference>